<organism evidence="18">
    <name type="scientific">Veillonella atypica</name>
    <dbReference type="NCBI Taxonomy" id="39777"/>
    <lineage>
        <taxon>Bacteria</taxon>
        <taxon>Bacillati</taxon>
        <taxon>Bacillota</taxon>
        <taxon>Negativicutes</taxon>
        <taxon>Veillonellales</taxon>
        <taxon>Veillonellaceae</taxon>
        <taxon>Veillonella</taxon>
    </lineage>
</organism>
<evidence type="ECO:0000313" key="22">
    <source>
        <dbReference type="Proteomes" id="UP000277803"/>
    </source>
</evidence>
<dbReference type="EC" id="6.3.2.8" evidence="3 14"/>
<keyword evidence="7 14" id="KW-0547">Nucleotide-binding</keyword>
<evidence type="ECO:0000256" key="14">
    <source>
        <dbReference type="HAMAP-Rule" id="MF_00046"/>
    </source>
</evidence>
<protein>
    <recommendedName>
        <fullName evidence="3 14">UDP-N-acetylmuramate--L-alanine ligase</fullName>
        <ecNumber evidence="3 14">6.3.2.8</ecNumber>
    </recommendedName>
    <alternativeName>
        <fullName evidence="14">UDP-N-acetylmuramoyl-L-alanine synthetase</fullName>
    </alternativeName>
</protein>
<evidence type="ECO:0000256" key="9">
    <source>
        <dbReference type="ARBA" id="ARBA00022960"/>
    </source>
</evidence>
<dbReference type="InterPro" id="IPR004101">
    <property type="entry name" value="Mur_ligase_C"/>
</dbReference>
<evidence type="ECO:0000259" key="17">
    <source>
        <dbReference type="Pfam" id="PF08245"/>
    </source>
</evidence>
<comment type="pathway">
    <text evidence="2 14">Cell wall biogenesis; peptidoglycan biosynthesis.</text>
</comment>
<dbReference type="AlphaFoldDB" id="A0A133S331"/>
<dbReference type="UniPathway" id="UPA00219"/>
<keyword evidence="11 14" id="KW-0131">Cell cycle</keyword>
<keyword evidence="9 14" id="KW-0133">Cell shape</keyword>
<dbReference type="HAMAP" id="MF_00046">
    <property type="entry name" value="MurC"/>
    <property type="match status" value="1"/>
</dbReference>
<dbReference type="EMBL" id="LRQT01000079">
    <property type="protein sequence ID" value="KXA62862.1"/>
    <property type="molecule type" value="Genomic_DNA"/>
</dbReference>
<reference evidence="20 22" key="2">
    <citation type="submission" date="2018-09" db="EMBL/GenBank/DDBJ databases">
        <title>Genome sequence of Veillonella atypica isolated from periodontal Korean patients.</title>
        <authorList>
            <person name="Lee J.-H."/>
            <person name="Moon J.-H."/>
            <person name="Shin S.-Y."/>
        </authorList>
    </citation>
    <scope>NUCLEOTIDE SEQUENCE [LARGE SCALE GENOMIC DNA]</scope>
    <source>
        <strain evidence="20 22">KHUD_V1</strain>
    </source>
</reference>
<keyword evidence="5 14" id="KW-0436">Ligase</keyword>
<dbReference type="Pfam" id="PF08245">
    <property type="entry name" value="Mur_ligase_M"/>
    <property type="match status" value="1"/>
</dbReference>
<evidence type="ECO:0000256" key="2">
    <source>
        <dbReference type="ARBA" id="ARBA00004752"/>
    </source>
</evidence>
<evidence type="ECO:0000256" key="7">
    <source>
        <dbReference type="ARBA" id="ARBA00022741"/>
    </source>
</evidence>
<evidence type="ECO:0000259" key="15">
    <source>
        <dbReference type="Pfam" id="PF01225"/>
    </source>
</evidence>
<dbReference type="Proteomes" id="UP000277803">
    <property type="component" value="Unassembled WGS sequence"/>
</dbReference>
<evidence type="ECO:0000313" key="19">
    <source>
        <dbReference type="EMBL" id="MDK7356264.1"/>
    </source>
</evidence>
<dbReference type="InterPro" id="IPR000713">
    <property type="entry name" value="Mur_ligase_N"/>
</dbReference>
<dbReference type="GO" id="GO:0005524">
    <property type="term" value="F:ATP binding"/>
    <property type="evidence" value="ECO:0007669"/>
    <property type="project" value="UniProtKB-UniRule"/>
</dbReference>
<feature type="domain" description="Mur ligase N-terminal catalytic" evidence="15">
    <location>
        <begin position="7"/>
        <end position="99"/>
    </location>
</feature>
<keyword evidence="6 14" id="KW-0132">Cell division</keyword>
<comment type="subcellular location">
    <subcellularLocation>
        <location evidence="1 14">Cytoplasm</location>
    </subcellularLocation>
</comment>
<keyword evidence="4 14" id="KW-0963">Cytoplasm</keyword>
<dbReference type="SUPFAM" id="SSF53623">
    <property type="entry name" value="MurD-like peptide ligases, catalytic domain"/>
    <property type="match status" value="1"/>
</dbReference>
<keyword evidence="8 14" id="KW-0067">ATP-binding</keyword>
<dbReference type="Proteomes" id="UP001236274">
    <property type="component" value="Unassembled WGS sequence"/>
</dbReference>
<evidence type="ECO:0000313" key="20">
    <source>
        <dbReference type="EMBL" id="RJY50133.1"/>
    </source>
</evidence>
<dbReference type="PATRIC" id="fig|39777.7.peg.1390"/>
<feature type="domain" description="Mur ligase central" evidence="17">
    <location>
        <begin position="110"/>
        <end position="289"/>
    </location>
</feature>
<dbReference type="Gene3D" id="3.40.1190.10">
    <property type="entry name" value="Mur-like, catalytic domain"/>
    <property type="match status" value="1"/>
</dbReference>
<dbReference type="GO" id="GO:0051301">
    <property type="term" value="P:cell division"/>
    <property type="evidence" value="ECO:0007669"/>
    <property type="project" value="UniProtKB-KW"/>
</dbReference>
<dbReference type="GO" id="GO:0005737">
    <property type="term" value="C:cytoplasm"/>
    <property type="evidence" value="ECO:0007669"/>
    <property type="project" value="UniProtKB-SubCell"/>
</dbReference>
<feature type="binding site" evidence="14">
    <location>
        <begin position="112"/>
        <end position="118"/>
    </location>
    <ligand>
        <name>ATP</name>
        <dbReference type="ChEBI" id="CHEBI:30616"/>
    </ligand>
</feature>
<reference evidence="19" key="3">
    <citation type="submission" date="2023-05" db="EMBL/GenBank/DDBJ databases">
        <title>Cataloging the Phylogenetic Diversity of Human Bladder Bacteria.</title>
        <authorList>
            <person name="Du J."/>
        </authorList>
    </citation>
    <scope>NUCLEOTIDE SEQUENCE</scope>
    <source>
        <strain evidence="19">UMB10101</strain>
    </source>
</reference>
<evidence type="ECO:0000256" key="13">
    <source>
        <dbReference type="ARBA" id="ARBA00047833"/>
    </source>
</evidence>
<comment type="caution">
    <text evidence="18">The sequence shown here is derived from an EMBL/GenBank/DDBJ whole genome shotgun (WGS) entry which is preliminary data.</text>
</comment>
<dbReference type="Pfam" id="PF02875">
    <property type="entry name" value="Mur_ligase_C"/>
    <property type="match status" value="1"/>
</dbReference>
<dbReference type="EMBL" id="JASORJ010000001">
    <property type="protein sequence ID" value="MDK7356264.1"/>
    <property type="molecule type" value="Genomic_DNA"/>
</dbReference>
<evidence type="ECO:0000256" key="5">
    <source>
        <dbReference type="ARBA" id="ARBA00022598"/>
    </source>
</evidence>
<name>A0A133S331_9FIRM</name>
<comment type="function">
    <text evidence="14">Cell wall formation.</text>
</comment>
<comment type="similarity">
    <text evidence="14">Belongs to the MurCDEF family.</text>
</comment>
<dbReference type="InterPro" id="IPR005758">
    <property type="entry name" value="UDP-N-AcMur_Ala_ligase_MurC"/>
</dbReference>
<evidence type="ECO:0000256" key="4">
    <source>
        <dbReference type="ARBA" id="ARBA00022490"/>
    </source>
</evidence>
<dbReference type="GO" id="GO:0008763">
    <property type="term" value="F:UDP-N-acetylmuramate-L-alanine ligase activity"/>
    <property type="evidence" value="ECO:0007669"/>
    <property type="project" value="UniProtKB-UniRule"/>
</dbReference>
<proteinExistence type="inferred from homology"/>
<dbReference type="Gene3D" id="3.90.190.20">
    <property type="entry name" value="Mur ligase, C-terminal domain"/>
    <property type="match status" value="1"/>
</dbReference>
<dbReference type="PANTHER" id="PTHR43445:SF3">
    <property type="entry name" value="UDP-N-ACETYLMURAMATE--L-ALANINE LIGASE"/>
    <property type="match status" value="1"/>
</dbReference>
<evidence type="ECO:0000256" key="11">
    <source>
        <dbReference type="ARBA" id="ARBA00023306"/>
    </source>
</evidence>
<evidence type="ECO:0000313" key="18">
    <source>
        <dbReference type="EMBL" id="KXA62862.1"/>
    </source>
</evidence>
<evidence type="ECO:0000256" key="10">
    <source>
        <dbReference type="ARBA" id="ARBA00022984"/>
    </source>
</evidence>
<reference evidence="18 21" key="1">
    <citation type="submission" date="2016-01" db="EMBL/GenBank/DDBJ databases">
        <authorList>
            <person name="Oliw E.H."/>
        </authorList>
    </citation>
    <scope>NUCLEOTIDE SEQUENCE [LARGE SCALE GENOMIC DNA]</scope>
    <source>
        <strain evidence="18 21">CMW7756B</strain>
    </source>
</reference>
<comment type="catalytic activity">
    <reaction evidence="13 14">
        <text>UDP-N-acetyl-alpha-D-muramate + L-alanine + ATP = UDP-N-acetyl-alpha-D-muramoyl-L-alanine + ADP + phosphate + H(+)</text>
        <dbReference type="Rhea" id="RHEA:23372"/>
        <dbReference type="ChEBI" id="CHEBI:15378"/>
        <dbReference type="ChEBI" id="CHEBI:30616"/>
        <dbReference type="ChEBI" id="CHEBI:43474"/>
        <dbReference type="ChEBI" id="CHEBI:57972"/>
        <dbReference type="ChEBI" id="CHEBI:70757"/>
        <dbReference type="ChEBI" id="CHEBI:83898"/>
        <dbReference type="ChEBI" id="CHEBI:456216"/>
        <dbReference type="EC" id="6.3.2.8"/>
    </reaction>
</comment>
<sequence>MLEGIHKIHLIGIGGSGMRAIANILIQKGYEVSGSDVKESDVIERFRQMGATVHIGHNADYVQGVDAVVRSTAIREDNPEIVAAKEQGITILHRSDIVKAVLDVTNGIAVAGAHGKTSTTSMIGQILVEGQMEPTVIIGGEVDYLKGSSCLGKGEYSVVEADESDGSFLKLRPKTIVITNIEDDHMDHYKTMENLLNAFCQFVETLPVDGKAVVCGDNDNIRYVMSKVERQFITYGLEESNDYVAKNIHYEDSSLVYDVVRKGETLSRVSLRVPGNHNVLNSLASFIVAHECCHVPVPSIVKALGKFIGAKRRFETKGHVAGVWVVDDYAHHPTEIKATLKAAKELEKHRVICVFQPHRYSRTSLLKDEFATAFTSADEIYMTDIYSSGEDPISGIDGHTIPNIISEVTHQHVNYVEDVNDLPAVLAKVVRPNDLVITMGAGSINQYGPKLLALLEEGLQ</sequence>
<evidence type="ECO:0000259" key="16">
    <source>
        <dbReference type="Pfam" id="PF02875"/>
    </source>
</evidence>
<dbReference type="RefSeq" id="WP_005383625.1">
    <property type="nucleotide sequence ID" value="NZ_CBCSFX010000001.1"/>
</dbReference>
<dbReference type="GO" id="GO:0071555">
    <property type="term" value="P:cell wall organization"/>
    <property type="evidence" value="ECO:0007669"/>
    <property type="project" value="UniProtKB-KW"/>
</dbReference>
<evidence type="ECO:0000256" key="12">
    <source>
        <dbReference type="ARBA" id="ARBA00023316"/>
    </source>
</evidence>
<dbReference type="Gene3D" id="3.40.50.720">
    <property type="entry name" value="NAD(P)-binding Rossmann-like Domain"/>
    <property type="match status" value="1"/>
</dbReference>
<accession>A0A133S331</accession>
<gene>
    <name evidence="14 19" type="primary">murC</name>
    <name evidence="20" type="ORF">D2965_07265</name>
    <name evidence="18" type="ORF">HMPREF3233_01425</name>
    <name evidence="19" type="ORF">QP520_01265</name>
</gene>
<dbReference type="InterPro" id="IPR013221">
    <property type="entry name" value="Mur_ligase_cen"/>
</dbReference>
<dbReference type="InterPro" id="IPR036565">
    <property type="entry name" value="Mur-like_cat_sf"/>
</dbReference>
<dbReference type="PANTHER" id="PTHR43445">
    <property type="entry name" value="UDP-N-ACETYLMURAMATE--L-ALANINE LIGASE-RELATED"/>
    <property type="match status" value="1"/>
</dbReference>
<dbReference type="EMBL" id="QXZZ01000034">
    <property type="protein sequence ID" value="RJY50133.1"/>
    <property type="molecule type" value="Genomic_DNA"/>
</dbReference>
<dbReference type="Pfam" id="PF01225">
    <property type="entry name" value="Mur_ligase"/>
    <property type="match status" value="1"/>
</dbReference>
<dbReference type="GO" id="GO:0008360">
    <property type="term" value="P:regulation of cell shape"/>
    <property type="evidence" value="ECO:0007669"/>
    <property type="project" value="UniProtKB-KW"/>
</dbReference>
<evidence type="ECO:0000256" key="8">
    <source>
        <dbReference type="ARBA" id="ARBA00022840"/>
    </source>
</evidence>
<dbReference type="SUPFAM" id="SSF51984">
    <property type="entry name" value="MurCD N-terminal domain"/>
    <property type="match status" value="1"/>
</dbReference>
<evidence type="ECO:0000256" key="6">
    <source>
        <dbReference type="ARBA" id="ARBA00022618"/>
    </source>
</evidence>
<keyword evidence="12 14" id="KW-0961">Cell wall biogenesis/degradation</keyword>
<dbReference type="GO" id="GO:0009252">
    <property type="term" value="P:peptidoglycan biosynthetic process"/>
    <property type="evidence" value="ECO:0007669"/>
    <property type="project" value="UniProtKB-UniRule"/>
</dbReference>
<dbReference type="STRING" id="39777.B7L28_05490"/>
<dbReference type="InterPro" id="IPR050061">
    <property type="entry name" value="MurCDEF_pg_biosynth"/>
</dbReference>
<feature type="domain" description="Mur ligase C-terminal" evidence="16">
    <location>
        <begin position="312"/>
        <end position="442"/>
    </location>
</feature>
<dbReference type="InterPro" id="IPR036615">
    <property type="entry name" value="Mur_ligase_C_dom_sf"/>
</dbReference>
<evidence type="ECO:0000256" key="1">
    <source>
        <dbReference type="ARBA" id="ARBA00004496"/>
    </source>
</evidence>
<dbReference type="NCBIfam" id="TIGR01082">
    <property type="entry name" value="murC"/>
    <property type="match status" value="1"/>
</dbReference>
<evidence type="ECO:0000256" key="3">
    <source>
        <dbReference type="ARBA" id="ARBA00012211"/>
    </source>
</evidence>
<keyword evidence="10 14" id="KW-0573">Peptidoglycan synthesis</keyword>
<dbReference type="Proteomes" id="UP000070226">
    <property type="component" value="Unassembled WGS sequence"/>
</dbReference>
<evidence type="ECO:0000313" key="21">
    <source>
        <dbReference type="Proteomes" id="UP000070226"/>
    </source>
</evidence>
<dbReference type="SUPFAM" id="SSF53244">
    <property type="entry name" value="MurD-like peptide ligases, peptide-binding domain"/>
    <property type="match status" value="1"/>
</dbReference>